<name>A0A6N7KQN3_9ACTN</name>
<keyword evidence="1" id="KW-0732">Signal</keyword>
<dbReference type="EMBL" id="WBOF01000001">
    <property type="protein sequence ID" value="MQS13055.1"/>
    <property type="molecule type" value="Genomic_DNA"/>
</dbReference>
<evidence type="ECO:0000256" key="1">
    <source>
        <dbReference type="SAM" id="SignalP"/>
    </source>
</evidence>
<sequence>MSQDHAVMSRFTRTALRSTAALVAGCAASTLFVAAPGAHAASSAGGTISRGEVLARAQSWVDQNVPYNQGGYWTDSNGTYREDCSGLISMAWHLTDSLTTWTLPSVSTRIGFSELQSGDALDYTDAHTFLFANWTDKASGDFTYYAESNPHNPTHGPTAANINSSSLEGWPTSYYTALRYNNIAGDPTPAVASVTGPSAGTIVSGQINLTASVSESVGTPTEADFLVDGKPVSSVTGAGPTYSAPFDTRKLSDGPHTLAVSAKNAAGSTGSTSSPVTFFVANRGTATTTTGDFNGDGKDDIAVLYNSGQDGSGKNLVTLYTFLSNGATFNTPVNAWDNNDKVNGSWTWDNAKILVGDFSGTGKSDIVVMYNSGQDGAGKYLTTLYKFANDGSGGFKAPVRIWDNNDKVNGSWNWANAKPVVGDFSGTGKADIAVLYNGGQDGAGKNMLTIYKFANNGSGGVLNPVNVWDNSDRVNGSWNWNAIKPVVGKFSGSGKDDIGVLYNGGQDGAGKNMLTIYKFASNGSTFNAPVNMWDNNDKVNTSWNWNALKAVAGDFSGTGKSDIVVMYNSGQDGAGKGLVTLYKFAGNGSTLNAPVDVWDNNDKVNGSWTWDKAKLVAGKFSGTGKSDLAVMYNGGQDGAGKGLVTLYKFAGNGSTLNAPVDVWDNNDKVNGSWDWYRADLA</sequence>
<dbReference type="Gene3D" id="2.60.40.10">
    <property type="entry name" value="Immunoglobulins"/>
    <property type="match status" value="1"/>
</dbReference>
<dbReference type="InterPro" id="IPR028994">
    <property type="entry name" value="Integrin_alpha_N"/>
</dbReference>
<dbReference type="Proteomes" id="UP000450000">
    <property type="component" value="Unassembled WGS sequence"/>
</dbReference>
<dbReference type="Gene3D" id="2.40.128.340">
    <property type="match status" value="3"/>
</dbReference>
<dbReference type="Pfam" id="PF17957">
    <property type="entry name" value="Big_7"/>
    <property type="match status" value="1"/>
</dbReference>
<accession>A0A6N7KQN3</accession>
<evidence type="ECO:0008006" key="4">
    <source>
        <dbReference type="Google" id="ProtNLM"/>
    </source>
</evidence>
<dbReference type="SUPFAM" id="SSF69318">
    <property type="entry name" value="Integrin alpha N-terminal domain"/>
    <property type="match status" value="2"/>
</dbReference>
<dbReference type="GO" id="GO:0005975">
    <property type="term" value="P:carbohydrate metabolic process"/>
    <property type="evidence" value="ECO:0007669"/>
    <property type="project" value="UniProtKB-ARBA"/>
</dbReference>
<evidence type="ECO:0000313" key="2">
    <source>
        <dbReference type="EMBL" id="MQS13055.1"/>
    </source>
</evidence>
<protein>
    <recommendedName>
        <fullName evidence="4">VCBS repeat-containing protein</fullName>
    </recommendedName>
</protein>
<dbReference type="AlphaFoldDB" id="A0A6N7KQN3"/>
<feature type="chain" id="PRO_5026685732" description="VCBS repeat-containing protein" evidence="1">
    <location>
        <begin position="41"/>
        <end position="681"/>
    </location>
</feature>
<evidence type="ECO:0000313" key="3">
    <source>
        <dbReference type="Proteomes" id="UP000450000"/>
    </source>
</evidence>
<keyword evidence="3" id="KW-1185">Reference proteome</keyword>
<gene>
    <name evidence="2" type="ORF">F7Q99_12355</name>
</gene>
<organism evidence="2 3">
    <name type="scientific">Streptomyces kaniharaensis</name>
    <dbReference type="NCBI Taxonomy" id="212423"/>
    <lineage>
        <taxon>Bacteria</taxon>
        <taxon>Bacillati</taxon>
        <taxon>Actinomycetota</taxon>
        <taxon>Actinomycetes</taxon>
        <taxon>Kitasatosporales</taxon>
        <taxon>Streptomycetaceae</taxon>
        <taxon>Streptomyces</taxon>
    </lineage>
</organism>
<proteinExistence type="predicted"/>
<dbReference type="InterPro" id="IPR013783">
    <property type="entry name" value="Ig-like_fold"/>
</dbReference>
<dbReference type="OrthoDB" id="9815928at2"/>
<dbReference type="Gene3D" id="3.90.1720.10">
    <property type="entry name" value="endopeptidase domain like (from Nostoc punctiforme)"/>
    <property type="match status" value="1"/>
</dbReference>
<dbReference type="RefSeq" id="WP_153461270.1">
    <property type="nucleotide sequence ID" value="NZ_WBOF01000001.1"/>
</dbReference>
<comment type="caution">
    <text evidence="2">The sequence shown here is derived from an EMBL/GenBank/DDBJ whole genome shotgun (WGS) entry which is preliminary data.</text>
</comment>
<reference evidence="2 3" key="1">
    <citation type="submission" date="2019-09" db="EMBL/GenBank/DDBJ databases">
        <title>Genome Sequences of Streptomyces kaniharaensis ATCC 21070.</title>
        <authorList>
            <person name="Zhu W."/>
            <person name="De Crecy-Lagard V."/>
            <person name="Richards N.G."/>
        </authorList>
    </citation>
    <scope>NUCLEOTIDE SEQUENCE [LARGE SCALE GENOMIC DNA]</scope>
    <source>
        <strain evidence="2 3">SF-557</strain>
    </source>
</reference>
<feature type="signal peptide" evidence="1">
    <location>
        <begin position="1"/>
        <end position="40"/>
    </location>
</feature>